<accession>A0A9Q0KS31</accession>
<evidence type="ECO:0008006" key="4">
    <source>
        <dbReference type="Google" id="ProtNLM"/>
    </source>
</evidence>
<reference evidence="2" key="1">
    <citation type="journal article" date="2023" name="Plant J.">
        <title>The genome of the king protea, Protea cynaroides.</title>
        <authorList>
            <person name="Chang J."/>
            <person name="Duong T.A."/>
            <person name="Schoeman C."/>
            <person name="Ma X."/>
            <person name="Roodt D."/>
            <person name="Barker N."/>
            <person name="Li Z."/>
            <person name="Van de Peer Y."/>
            <person name="Mizrachi E."/>
        </authorList>
    </citation>
    <scope>NUCLEOTIDE SEQUENCE</scope>
    <source>
        <tissue evidence="2">Young leaves</tissue>
    </source>
</reference>
<proteinExistence type="predicted"/>
<feature type="region of interest" description="Disordered" evidence="1">
    <location>
        <begin position="170"/>
        <end position="190"/>
    </location>
</feature>
<evidence type="ECO:0000256" key="1">
    <source>
        <dbReference type="SAM" id="MobiDB-lite"/>
    </source>
</evidence>
<gene>
    <name evidence="2" type="ORF">NE237_000452</name>
</gene>
<keyword evidence="3" id="KW-1185">Reference proteome</keyword>
<dbReference type="EMBL" id="JAMYWD010000003">
    <property type="protein sequence ID" value="KAJ4975346.1"/>
    <property type="molecule type" value="Genomic_DNA"/>
</dbReference>
<comment type="caution">
    <text evidence="2">The sequence shown here is derived from an EMBL/GenBank/DDBJ whole genome shotgun (WGS) entry which is preliminary data.</text>
</comment>
<protein>
    <recommendedName>
        <fullName evidence="4">Reverse transcriptase</fullName>
    </recommendedName>
</protein>
<name>A0A9Q0KS31_9MAGN</name>
<dbReference type="Proteomes" id="UP001141806">
    <property type="component" value="Unassembled WGS sequence"/>
</dbReference>
<dbReference type="PANTHER" id="PTHR48475:SF2">
    <property type="entry name" value="RIBONUCLEASE H"/>
    <property type="match status" value="1"/>
</dbReference>
<dbReference type="Gene3D" id="1.10.340.70">
    <property type="match status" value="1"/>
</dbReference>
<dbReference type="PANTHER" id="PTHR48475">
    <property type="entry name" value="RIBONUCLEASE H"/>
    <property type="match status" value="1"/>
</dbReference>
<evidence type="ECO:0000313" key="2">
    <source>
        <dbReference type="EMBL" id="KAJ4975346.1"/>
    </source>
</evidence>
<dbReference type="AlphaFoldDB" id="A0A9Q0KS31"/>
<sequence>MSRLNKPSITSKVEFNMLTDEPCWMDPILEFLKSGVLPDDHKKARKIQTRSNWYIVYDDVLYKQAFSQPLLRCQRPSEAAGAIEDVHKSFYGSHQAGQALVQKLVRQGYYFPNIVKRCKEGLMGRSNDCYWINDAGIDQELDLVNEETVGDRVEVGVMLATADRFDGGVMGGRNGRQGRKVDEGSGGESGGDLWCRSELSNSILTSCHNQTRIALSSYVINVPIILNKMRDEARFPKEDTRGDVQRGIPNSIQPGAVGTGDDVKVGELREFGFEVQGGQKNAASLDVVDALGGIVTGSRAHRGSVFA</sequence>
<evidence type="ECO:0000313" key="3">
    <source>
        <dbReference type="Proteomes" id="UP001141806"/>
    </source>
</evidence>
<dbReference type="OrthoDB" id="1430228at2759"/>
<organism evidence="2 3">
    <name type="scientific">Protea cynaroides</name>
    <dbReference type="NCBI Taxonomy" id="273540"/>
    <lineage>
        <taxon>Eukaryota</taxon>
        <taxon>Viridiplantae</taxon>
        <taxon>Streptophyta</taxon>
        <taxon>Embryophyta</taxon>
        <taxon>Tracheophyta</taxon>
        <taxon>Spermatophyta</taxon>
        <taxon>Magnoliopsida</taxon>
        <taxon>Proteales</taxon>
        <taxon>Proteaceae</taxon>
        <taxon>Protea</taxon>
    </lineage>
</organism>